<evidence type="ECO:0000256" key="7">
    <source>
        <dbReference type="ARBA" id="ARBA00022962"/>
    </source>
</evidence>
<dbReference type="GO" id="GO:0005524">
    <property type="term" value="F:ATP binding"/>
    <property type="evidence" value="ECO:0007669"/>
    <property type="project" value="UniProtKB-KW"/>
</dbReference>
<evidence type="ECO:0000256" key="9">
    <source>
        <dbReference type="PIRSR" id="PIRSR001589-1"/>
    </source>
</evidence>
<dbReference type="InterPro" id="IPR033738">
    <property type="entry name" value="AsnB_N"/>
</dbReference>
<dbReference type="Pfam" id="PF00733">
    <property type="entry name" value="Asn_synthase"/>
    <property type="match status" value="1"/>
</dbReference>
<dbReference type="PROSITE" id="PS51278">
    <property type="entry name" value="GATASE_TYPE_2"/>
    <property type="match status" value="1"/>
</dbReference>
<comment type="caution">
    <text evidence="13">The sequence shown here is derived from an EMBL/GenBank/DDBJ whole genome shotgun (WGS) entry which is preliminary data.</text>
</comment>
<feature type="binding site" evidence="10">
    <location>
        <position position="100"/>
    </location>
    <ligand>
        <name>L-glutamine</name>
        <dbReference type="ChEBI" id="CHEBI:58359"/>
    </ligand>
</feature>
<feature type="binding site" evidence="10">
    <location>
        <begin position="375"/>
        <end position="376"/>
    </location>
    <ligand>
        <name>ATP</name>
        <dbReference type="ChEBI" id="CHEBI:30616"/>
    </ligand>
</feature>
<sequence>MCGIAGTIDFTRDVRELSDLPGRMAQALTRRGPDAEGVYQDACALLVHRRLIVVDPEGGSQPMTSPDGNTVLVYNGELYNTDELRRALTDLGHRFRGHSDTEVVLHAYLAWGCKAFGKLNGIYAFAIWEKDKRRLTLCRDRLGVKPLFYARRGKMLVFGSEQKAILCHPEMRAQLDEDGLRSILLLGPARPPFSGVFHGIRSVTPGQYLVFDESGLDYQLYWKLTAKEHTETLDQTIEHTRFLIEDAAKRQLVSDVPLCTFLSGGLDSSILSMLAAREMKNKGETLHTFSVDYRDNEKYFTKSIFQPNSDSAYIQTMVDAIGSTHHTVVLEQDELARALLDATEARDLPGMADVDSSLLLFCKAVKDAGFTVCQSGECADELFGGYPWYHREEILFEDCFPWSRSTALRQSLLHDGLIRDGEEFVRAHYACTCQSAPKLDSDSPKDARMREMFVLNLQWFMATLLDRKDRTSMYSGLEVRVPFCDHRIVEYAYNMPWSMKALDGREKGIVRKAFENDLPEEITWRKKSPYPKTFSPVYTQIVADALREKMHDKTSILPQFFRWDVLEDLMEHPNDLPEPWYGQLMRTPQIFAYLLQIDHWFRTYDVELI</sequence>
<dbReference type="AlphaFoldDB" id="A0A1Y4L9L6"/>
<dbReference type="GO" id="GO:0005829">
    <property type="term" value="C:cytosol"/>
    <property type="evidence" value="ECO:0007669"/>
    <property type="project" value="TreeGrafter"/>
</dbReference>
<dbReference type="InterPro" id="IPR029055">
    <property type="entry name" value="Ntn_hydrolases_N"/>
</dbReference>
<dbReference type="Gene3D" id="3.40.50.620">
    <property type="entry name" value="HUPs"/>
    <property type="match status" value="1"/>
</dbReference>
<comment type="similarity">
    <text evidence="2">Belongs to the asparagine synthetase family.</text>
</comment>
<evidence type="ECO:0000256" key="2">
    <source>
        <dbReference type="ARBA" id="ARBA00005752"/>
    </source>
</evidence>
<organism evidence="13 14">
    <name type="scientific">Butyricicoccus pullicaecorum</name>
    <dbReference type="NCBI Taxonomy" id="501571"/>
    <lineage>
        <taxon>Bacteria</taxon>
        <taxon>Bacillati</taxon>
        <taxon>Bacillota</taxon>
        <taxon>Clostridia</taxon>
        <taxon>Eubacteriales</taxon>
        <taxon>Butyricicoccaceae</taxon>
        <taxon>Butyricicoccus</taxon>
    </lineage>
</organism>
<comment type="pathway">
    <text evidence="1">Amino-acid biosynthesis; L-asparagine biosynthesis; L-asparagine from L-aspartate (L-Gln route): step 1/1.</text>
</comment>
<name>A0A1Y4L9L6_9FIRM</name>
<proteinExistence type="inferred from homology"/>
<feature type="site" description="Important for beta-aspartyl-AMP intermediate formation" evidence="11">
    <location>
        <position position="377"/>
    </location>
</feature>
<evidence type="ECO:0000256" key="4">
    <source>
        <dbReference type="ARBA" id="ARBA00022741"/>
    </source>
</evidence>
<dbReference type="RefSeq" id="WP_087371559.1">
    <property type="nucleotide sequence ID" value="NZ_NFKK01000004.1"/>
</dbReference>
<keyword evidence="6 9" id="KW-0061">Asparagine biosynthesis</keyword>
<protein>
    <recommendedName>
        <fullName evidence="3">asparagine synthase (glutamine-hydrolyzing)</fullName>
        <ecNumber evidence="3">6.3.5.4</ecNumber>
    </recommendedName>
</protein>
<evidence type="ECO:0000313" key="13">
    <source>
        <dbReference type="EMBL" id="OUP53413.1"/>
    </source>
</evidence>
<feature type="binding site" evidence="10">
    <location>
        <position position="291"/>
    </location>
    <ligand>
        <name>ATP</name>
        <dbReference type="ChEBI" id="CHEBI:30616"/>
    </ligand>
</feature>
<comment type="catalytic activity">
    <reaction evidence="8">
        <text>L-aspartate + L-glutamine + ATP + H2O = L-asparagine + L-glutamate + AMP + diphosphate + H(+)</text>
        <dbReference type="Rhea" id="RHEA:12228"/>
        <dbReference type="ChEBI" id="CHEBI:15377"/>
        <dbReference type="ChEBI" id="CHEBI:15378"/>
        <dbReference type="ChEBI" id="CHEBI:29985"/>
        <dbReference type="ChEBI" id="CHEBI:29991"/>
        <dbReference type="ChEBI" id="CHEBI:30616"/>
        <dbReference type="ChEBI" id="CHEBI:33019"/>
        <dbReference type="ChEBI" id="CHEBI:58048"/>
        <dbReference type="ChEBI" id="CHEBI:58359"/>
        <dbReference type="ChEBI" id="CHEBI:456215"/>
        <dbReference type="EC" id="6.3.5.4"/>
    </reaction>
</comment>
<evidence type="ECO:0000256" key="11">
    <source>
        <dbReference type="PIRSR" id="PIRSR001589-3"/>
    </source>
</evidence>
<dbReference type="GO" id="GO:0006529">
    <property type="term" value="P:asparagine biosynthetic process"/>
    <property type="evidence" value="ECO:0007669"/>
    <property type="project" value="UniProtKB-KW"/>
</dbReference>
<evidence type="ECO:0000256" key="8">
    <source>
        <dbReference type="ARBA" id="ARBA00048741"/>
    </source>
</evidence>
<dbReference type="InterPro" id="IPR051786">
    <property type="entry name" value="ASN_synthetase/amidase"/>
</dbReference>
<evidence type="ECO:0000256" key="6">
    <source>
        <dbReference type="ARBA" id="ARBA00022888"/>
    </source>
</evidence>
<dbReference type="SUPFAM" id="SSF52402">
    <property type="entry name" value="Adenine nucleotide alpha hydrolases-like"/>
    <property type="match status" value="1"/>
</dbReference>
<evidence type="ECO:0000259" key="12">
    <source>
        <dbReference type="PROSITE" id="PS51278"/>
    </source>
</evidence>
<keyword evidence="5 10" id="KW-0067">ATP-binding</keyword>
<dbReference type="InterPro" id="IPR001962">
    <property type="entry name" value="Asn_synthase"/>
</dbReference>
<evidence type="ECO:0000256" key="3">
    <source>
        <dbReference type="ARBA" id="ARBA00012737"/>
    </source>
</evidence>
<dbReference type="Gene3D" id="3.60.20.10">
    <property type="entry name" value="Glutamine Phosphoribosylpyrophosphate, subunit 1, domain 1"/>
    <property type="match status" value="1"/>
</dbReference>
<dbReference type="Proteomes" id="UP000195897">
    <property type="component" value="Unassembled WGS sequence"/>
</dbReference>
<dbReference type="InterPro" id="IPR014729">
    <property type="entry name" value="Rossmann-like_a/b/a_fold"/>
</dbReference>
<dbReference type="InterPro" id="IPR006426">
    <property type="entry name" value="Asn_synth_AEB"/>
</dbReference>
<evidence type="ECO:0000256" key="5">
    <source>
        <dbReference type="ARBA" id="ARBA00022840"/>
    </source>
</evidence>
<dbReference type="PANTHER" id="PTHR43284:SF1">
    <property type="entry name" value="ASPARAGINE SYNTHETASE"/>
    <property type="match status" value="1"/>
</dbReference>
<dbReference type="EC" id="6.3.5.4" evidence="3"/>
<dbReference type="PIRSF" id="PIRSF001589">
    <property type="entry name" value="Asn_synthetase_glu-h"/>
    <property type="match status" value="1"/>
</dbReference>
<reference evidence="14" key="1">
    <citation type="submission" date="2017-04" db="EMBL/GenBank/DDBJ databases">
        <title>Function of individual gut microbiota members based on whole genome sequencing of pure cultures obtained from chicken caecum.</title>
        <authorList>
            <person name="Medvecky M."/>
            <person name="Cejkova D."/>
            <person name="Polansky O."/>
            <person name="Karasova D."/>
            <person name="Kubasova T."/>
            <person name="Cizek A."/>
            <person name="Rychlik I."/>
        </authorList>
    </citation>
    <scope>NUCLEOTIDE SEQUENCE [LARGE SCALE GENOMIC DNA]</scope>
    <source>
        <strain evidence="14">An180</strain>
    </source>
</reference>
<feature type="domain" description="Glutamine amidotransferase type-2" evidence="12">
    <location>
        <begin position="2"/>
        <end position="214"/>
    </location>
</feature>
<evidence type="ECO:0000256" key="10">
    <source>
        <dbReference type="PIRSR" id="PIRSR001589-2"/>
    </source>
</evidence>
<keyword evidence="4 10" id="KW-0547">Nucleotide-binding</keyword>
<keyword evidence="7 9" id="KW-0315">Glutamine amidotransferase</keyword>
<dbReference type="PANTHER" id="PTHR43284">
    <property type="entry name" value="ASPARAGINE SYNTHETASE (GLUTAMINE-HYDROLYZING)"/>
    <property type="match status" value="1"/>
</dbReference>
<accession>A0A1Y4L9L6</accession>
<dbReference type="EMBL" id="NFKK01000004">
    <property type="protein sequence ID" value="OUP53413.1"/>
    <property type="molecule type" value="Genomic_DNA"/>
</dbReference>
<evidence type="ECO:0000313" key="14">
    <source>
        <dbReference type="Proteomes" id="UP000195897"/>
    </source>
</evidence>
<gene>
    <name evidence="13" type="ORF">B5F17_05245</name>
</gene>
<feature type="active site" description="For GATase activity" evidence="9">
    <location>
        <position position="2"/>
    </location>
</feature>
<dbReference type="CDD" id="cd01991">
    <property type="entry name" value="Asn_synthase_B_C"/>
    <property type="match status" value="1"/>
</dbReference>
<dbReference type="NCBIfam" id="TIGR01536">
    <property type="entry name" value="asn_synth_AEB"/>
    <property type="match status" value="1"/>
</dbReference>
<keyword evidence="9" id="KW-0028">Amino-acid biosynthesis</keyword>
<dbReference type="CDD" id="cd00712">
    <property type="entry name" value="AsnB"/>
    <property type="match status" value="1"/>
</dbReference>
<evidence type="ECO:0000256" key="1">
    <source>
        <dbReference type="ARBA" id="ARBA00005187"/>
    </source>
</evidence>
<dbReference type="SUPFAM" id="SSF56235">
    <property type="entry name" value="N-terminal nucleophile aminohydrolases (Ntn hydrolases)"/>
    <property type="match status" value="1"/>
</dbReference>
<dbReference type="InterPro" id="IPR017932">
    <property type="entry name" value="GATase_2_dom"/>
</dbReference>
<dbReference type="GO" id="GO:0004066">
    <property type="term" value="F:asparagine synthase (glutamine-hydrolyzing) activity"/>
    <property type="evidence" value="ECO:0007669"/>
    <property type="project" value="UniProtKB-EC"/>
</dbReference>
<dbReference type="Pfam" id="PF13537">
    <property type="entry name" value="GATase_7"/>
    <property type="match status" value="1"/>
</dbReference>